<organism evidence="2">
    <name type="scientific">viral metagenome</name>
    <dbReference type="NCBI Taxonomy" id="1070528"/>
    <lineage>
        <taxon>unclassified sequences</taxon>
        <taxon>metagenomes</taxon>
        <taxon>organismal metagenomes</taxon>
    </lineage>
</organism>
<protein>
    <submittedName>
        <fullName evidence="2">Uncharacterized protein</fullName>
    </submittedName>
</protein>
<sequence>MNPEIKYSLWAAGLYFIVANPITYGIVQSLLGNVVTVSGNDGPTQIGTLIHSVVYGLLTFLLMKVGKRARGYQSL</sequence>
<keyword evidence="1" id="KW-0812">Transmembrane</keyword>
<proteinExistence type="predicted"/>
<dbReference type="EMBL" id="MN739205">
    <property type="protein sequence ID" value="QHS93500.1"/>
    <property type="molecule type" value="Genomic_DNA"/>
</dbReference>
<keyword evidence="1" id="KW-0472">Membrane</keyword>
<dbReference type="AlphaFoldDB" id="A0A6C0BN77"/>
<reference evidence="2" key="1">
    <citation type="journal article" date="2020" name="Nature">
        <title>Giant virus diversity and host interactions through global metagenomics.</title>
        <authorList>
            <person name="Schulz F."/>
            <person name="Roux S."/>
            <person name="Paez-Espino D."/>
            <person name="Jungbluth S."/>
            <person name="Walsh D.A."/>
            <person name="Denef V.J."/>
            <person name="McMahon K.D."/>
            <person name="Konstantinidis K.T."/>
            <person name="Eloe-Fadrosh E.A."/>
            <person name="Kyrpides N.C."/>
            <person name="Woyke T."/>
        </authorList>
    </citation>
    <scope>NUCLEOTIDE SEQUENCE</scope>
    <source>
        <strain evidence="2">GVMAG-M-3300017989-17</strain>
    </source>
</reference>
<accession>A0A6C0BN77</accession>
<feature type="transmembrane region" description="Helical" evidence="1">
    <location>
        <begin position="46"/>
        <end position="63"/>
    </location>
</feature>
<name>A0A6C0BN77_9ZZZZ</name>
<feature type="transmembrane region" description="Helical" evidence="1">
    <location>
        <begin position="7"/>
        <end position="26"/>
    </location>
</feature>
<evidence type="ECO:0000256" key="1">
    <source>
        <dbReference type="SAM" id="Phobius"/>
    </source>
</evidence>
<evidence type="ECO:0000313" key="2">
    <source>
        <dbReference type="EMBL" id="QHS93500.1"/>
    </source>
</evidence>
<keyword evidence="1" id="KW-1133">Transmembrane helix</keyword>